<comment type="caution">
    <text evidence="2">Lacks conserved residue(s) required for the propagation of feature annotation.</text>
</comment>
<dbReference type="AlphaFoldDB" id="A0A1M5XBQ7"/>
<proteinExistence type="inferred from homology"/>
<dbReference type="Pfam" id="PF01327">
    <property type="entry name" value="Pep_deformylase"/>
    <property type="match status" value="1"/>
</dbReference>
<dbReference type="STRING" id="996342.SAMN05443551_3838"/>
<protein>
    <recommendedName>
        <fullName evidence="2">Peptide deformylase-like</fullName>
    </recommendedName>
    <alternativeName>
        <fullName evidence="2">Polypeptide deformylase-like</fullName>
    </alternativeName>
</protein>
<accession>A0A1M5XBQ7</accession>
<dbReference type="CDD" id="cd00487">
    <property type="entry name" value="Pep_deformylase"/>
    <property type="match status" value="1"/>
</dbReference>
<dbReference type="PANTHER" id="PTHR10458">
    <property type="entry name" value="PEPTIDE DEFORMYLASE"/>
    <property type="match status" value="1"/>
</dbReference>
<dbReference type="NCBIfam" id="TIGR00079">
    <property type="entry name" value="pept_deformyl"/>
    <property type="match status" value="1"/>
</dbReference>
<dbReference type="Gene3D" id="3.90.45.10">
    <property type="entry name" value="Peptide deformylase"/>
    <property type="match status" value="1"/>
</dbReference>
<dbReference type="PRINTS" id="PR01576">
    <property type="entry name" value="PDEFORMYLASE"/>
</dbReference>
<evidence type="ECO:0000256" key="1">
    <source>
        <dbReference type="ARBA" id="ARBA00010759"/>
    </source>
</evidence>
<keyword evidence="4" id="KW-1185">Reference proteome</keyword>
<dbReference type="HAMAP" id="MF_00163">
    <property type="entry name" value="Pep_deformylase"/>
    <property type="match status" value="1"/>
</dbReference>
<comment type="similarity">
    <text evidence="1 2">Belongs to the polypeptide deformylase family.</text>
</comment>
<dbReference type="SUPFAM" id="SSF56420">
    <property type="entry name" value="Peptide deformylase"/>
    <property type="match status" value="1"/>
</dbReference>
<organism evidence="3 4">
    <name type="scientific">Marivita hallyeonensis</name>
    <dbReference type="NCBI Taxonomy" id="996342"/>
    <lineage>
        <taxon>Bacteria</taxon>
        <taxon>Pseudomonadati</taxon>
        <taxon>Pseudomonadota</taxon>
        <taxon>Alphaproteobacteria</taxon>
        <taxon>Rhodobacterales</taxon>
        <taxon>Roseobacteraceae</taxon>
        <taxon>Marivita</taxon>
    </lineage>
</organism>
<dbReference type="InterPro" id="IPR023635">
    <property type="entry name" value="Peptide_deformylase"/>
</dbReference>
<dbReference type="Proteomes" id="UP000184221">
    <property type="component" value="Unassembled WGS sequence"/>
</dbReference>
<dbReference type="GO" id="GO:0042586">
    <property type="term" value="F:peptide deformylase activity"/>
    <property type="evidence" value="ECO:0007669"/>
    <property type="project" value="InterPro"/>
</dbReference>
<gene>
    <name evidence="3" type="ORF">SAMN05443551_3838</name>
</gene>
<evidence type="ECO:0000313" key="3">
    <source>
        <dbReference type="EMBL" id="SHH97295.1"/>
    </source>
</evidence>
<dbReference type="EMBL" id="FQXC01000006">
    <property type="protein sequence ID" value="SHH97295.1"/>
    <property type="molecule type" value="Genomic_DNA"/>
</dbReference>
<evidence type="ECO:0000313" key="4">
    <source>
        <dbReference type="Proteomes" id="UP000184221"/>
    </source>
</evidence>
<dbReference type="PANTHER" id="PTHR10458:SF22">
    <property type="entry name" value="PEPTIDE DEFORMYLASE"/>
    <property type="match status" value="1"/>
</dbReference>
<reference evidence="3 4" key="1">
    <citation type="submission" date="2016-11" db="EMBL/GenBank/DDBJ databases">
        <authorList>
            <person name="Jaros S."/>
            <person name="Januszkiewicz K."/>
            <person name="Wedrychowicz H."/>
        </authorList>
    </citation>
    <scope>NUCLEOTIDE SEQUENCE [LARGE SCALE GENOMIC DNA]</scope>
    <source>
        <strain evidence="3 4">DSM 29431</strain>
    </source>
</reference>
<dbReference type="PIRSF" id="PIRSF004749">
    <property type="entry name" value="Pep_def"/>
    <property type="match status" value="1"/>
</dbReference>
<sequence length="185" mass="20635">MAGSAPVSSLRAGFQYQGHRVTVRRCIPWPDKRLRTVADPVAEITEDTRAIWQDMIDTMEAMPGVGLAAPQIGIMQRLAVVDASSERGQAIRMANPEILHASVEFREHEEASPNLPGVSASIVRPRAVTVRFIDETGTIKERDLVGLWATSVQHQIDHLNGKLYFHHLSKTKRDILLRRAKKLKG</sequence>
<evidence type="ECO:0000256" key="2">
    <source>
        <dbReference type="HAMAP-Rule" id="MF_00163"/>
    </source>
</evidence>
<name>A0A1M5XBQ7_9RHOB</name>
<dbReference type="InterPro" id="IPR036821">
    <property type="entry name" value="Peptide_deformylase_sf"/>
</dbReference>